<keyword evidence="1" id="KW-0732">Signal</keyword>
<evidence type="ECO:0000313" key="2">
    <source>
        <dbReference type="EMBL" id="QDT10611.1"/>
    </source>
</evidence>
<reference evidence="2 3" key="1">
    <citation type="submission" date="2019-02" db="EMBL/GenBank/DDBJ databases">
        <title>Deep-cultivation of Planctomycetes and their phenomic and genomic characterization uncovers novel biology.</title>
        <authorList>
            <person name="Wiegand S."/>
            <person name="Jogler M."/>
            <person name="Boedeker C."/>
            <person name="Pinto D."/>
            <person name="Vollmers J."/>
            <person name="Rivas-Marin E."/>
            <person name="Kohn T."/>
            <person name="Peeters S.H."/>
            <person name="Heuer A."/>
            <person name="Rast P."/>
            <person name="Oberbeckmann S."/>
            <person name="Bunk B."/>
            <person name="Jeske O."/>
            <person name="Meyerdierks A."/>
            <person name="Storesund J.E."/>
            <person name="Kallscheuer N."/>
            <person name="Luecker S."/>
            <person name="Lage O.M."/>
            <person name="Pohl T."/>
            <person name="Merkel B.J."/>
            <person name="Hornburger P."/>
            <person name="Mueller R.-W."/>
            <person name="Bruemmer F."/>
            <person name="Labrenz M."/>
            <person name="Spormann A.M."/>
            <person name="Op den Camp H."/>
            <person name="Overmann J."/>
            <person name="Amann R."/>
            <person name="Jetten M.S.M."/>
            <person name="Mascher T."/>
            <person name="Medema M.H."/>
            <person name="Devos D.P."/>
            <person name="Kaster A.-K."/>
            <person name="Ovreas L."/>
            <person name="Rohde M."/>
            <person name="Galperin M.Y."/>
            <person name="Jogler C."/>
        </authorList>
    </citation>
    <scope>NUCLEOTIDE SEQUENCE [LARGE SCALE GENOMIC DNA]</scope>
    <source>
        <strain evidence="2 3">K23_9</strain>
    </source>
</reference>
<dbReference type="AlphaFoldDB" id="A0A517NU17"/>
<organism evidence="2 3">
    <name type="scientific">Stieleria marina</name>
    <dbReference type="NCBI Taxonomy" id="1930275"/>
    <lineage>
        <taxon>Bacteria</taxon>
        <taxon>Pseudomonadati</taxon>
        <taxon>Planctomycetota</taxon>
        <taxon>Planctomycetia</taxon>
        <taxon>Pirellulales</taxon>
        <taxon>Pirellulaceae</taxon>
        <taxon>Stieleria</taxon>
    </lineage>
</organism>
<gene>
    <name evidence="2" type="ORF">K239x_25680</name>
</gene>
<feature type="chain" id="PRO_5022175284" evidence="1">
    <location>
        <begin position="30"/>
        <end position="118"/>
    </location>
</feature>
<proteinExistence type="predicted"/>
<evidence type="ECO:0000313" key="3">
    <source>
        <dbReference type="Proteomes" id="UP000319817"/>
    </source>
</evidence>
<protein>
    <submittedName>
        <fullName evidence="2">Uncharacterized protein</fullName>
    </submittedName>
</protein>
<keyword evidence="3" id="KW-1185">Reference proteome</keyword>
<accession>A0A517NU17</accession>
<name>A0A517NU17_9BACT</name>
<dbReference type="PROSITE" id="PS51257">
    <property type="entry name" value="PROKAR_LIPOPROTEIN"/>
    <property type="match status" value="1"/>
</dbReference>
<sequence precursor="true">MIARRRLRYSVRTLLLSSTLICLALATWAACRTRAISDVSNHANGWSPEVVAPFLLRTHFSDNVTAHDTFHVWAFGCVLSLPFKSAYPEPNPTIITVQPRIIFNPEPEQRQLGFQLRQ</sequence>
<dbReference type="EMBL" id="CP036526">
    <property type="protein sequence ID" value="QDT10611.1"/>
    <property type="molecule type" value="Genomic_DNA"/>
</dbReference>
<evidence type="ECO:0000256" key="1">
    <source>
        <dbReference type="SAM" id="SignalP"/>
    </source>
</evidence>
<feature type="signal peptide" evidence="1">
    <location>
        <begin position="1"/>
        <end position="29"/>
    </location>
</feature>
<dbReference type="Proteomes" id="UP000319817">
    <property type="component" value="Chromosome"/>
</dbReference>